<reference evidence="3" key="1">
    <citation type="journal article" date="2020" name="Nat. Commun.">
        <title>Large-scale genome sequencing of mycorrhizal fungi provides insights into the early evolution of symbiotic traits.</title>
        <authorList>
            <person name="Miyauchi S."/>
            <person name="Kiss E."/>
            <person name="Kuo A."/>
            <person name="Drula E."/>
            <person name="Kohler A."/>
            <person name="Sanchez-Garcia M."/>
            <person name="Morin E."/>
            <person name="Andreopoulos B."/>
            <person name="Barry K.W."/>
            <person name="Bonito G."/>
            <person name="Buee M."/>
            <person name="Carver A."/>
            <person name="Chen C."/>
            <person name="Cichocki N."/>
            <person name="Clum A."/>
            <person name="Culley D."/>
            <person name="Crous P.W."/>
            <person name="Fauchery L."/>
            <person name="Girlanda M."/>
            <person name="Hayes R.D."/>
            <person name="Keri Z."/>
            <person name="LaButti K."/>
            <person name="Lipzen A."/>
            <person name="Lombard V."/>
            <person name="Magnuson J."/>
            <person name="Maillard F."/>
            <person name="Murat C."/>
            <person name="Nolan M."/>
            <person name="Ohm R.A."/>
            <person name="Pangilinan J."/>
            <person name="Pereira M.F."/>
            <person name="Perotto S."/>
            <person name="Peter M."/>
            <person name="Pfister S."/>
            <person name="Riley R."/>
            <person name="Sitrit Y."/>
            <person name="Stielow J.B."/>
            <person name="Szollosi G."/>
            <person name="Zifcakova L."/>
            <person name="Stursova M."/>
            <person name="Spatafora J.W."/>
            <person name="Tedersoo L."/>
            <person name="Vaario L.M."/>
            <person name="Yamada A."/>
            <person name="Yan M."/>
            <person name="Wang P."/>
            <person name="Xu J."/>
            <person name="Bruns T."/>
            <person name="Baldrian P."/>
            <person name="Vilgalys R."/>
            <person name="Dunand C."/>
            <person name="Henrissat B."/>
            <person name="Grigoriev I.V."/>
            <person name="Hibbett D."/>
            <person name="Nagy L.G."/>
            <person name="Martin F.M."/>
        </authorList>
    </citation>
    <scope>NUCLEOTIDE SEQUENCE</scope>
    <source>
        <strain evidence="3">UH-Tt-Lm1</strain>
    </source>
</reference>
<dbReference type="AlphaFoldDB" id="A0A9P6HLP7"/>
<dbReference type="EMBL" id="WIUZ02000003">
    <property type="protein sequence ID" value="KAF9789591.1"/>
    <property type="molecule type" value="Genomic_DNA"/>
</dbReference>
<comment type="caution">
    <text evidence="3">The sequence shown here is derived from an EMBL/GenBank/DDBJ whole genome shotgun (WGS) entry which is preliminary data.</text>
</comment>
<organism evidence="3 4">
    <name type="scientific">Thelephora terrestris</name>
    <dbReference type="NCBI Taxonomy" id="56493"/>
    <lineage>
        <taxon>Eukaryota</taxon>
        <taxon>Fungi</taxon>
        <taxon>Dikarya</taxon>
        <taxon>Basidiomycota</taxon>
        <taxon>Agaricomycotina</taxon>
        <taxon>Agaricomycetes</taxon>
        <taxon>Thelephorales</taxon>
        <taxon>Thelephoraceae</taxon>
        <taxon>Thelephora</taxon>
    </lineage>
</organism>
<name>A0A9P6HLP7_9AGAM</name>
<sequence length="555" mass="60784">MPPPPEGFMEYLAMLSQSGALPFPVPQHLSQPATSIPTTPPTPTPPATEARLFNRAGRGTGGALSEKQKVSKQITAPASKRKSTLDSDAEIELSPSLEAAESANLKQKKRVKTGKATTRAKPKPKALPKLSNRTAYPTPALTDPEPIVSPISTPVPPTSIRPTPRSTKPIIKVKVQSPEPQDIDIDDNDVFALEVQEDESVHSGEDSDPDADVPVPANNGNLSMALQMTNTQSAVPPVNLVQAFLSHFGVATIPQVQPPPAAQPTEDALSAKNIKSYPLVWCKALNMLKDIIRAWILLTDPFPGPADVQVMINECFHEVCMSLVNDGLSLESGTRWTVDTSTILTTDISTSRSELKKLAKILVGVDPGLFPLLSKDHNALADRSAPEIRTIAAKMLKNKKNTPATSQPLYDYSHVRASVTSRLAQFAYLNNPPTTDGDLFASPILERLCKSFYEEDRWQRSLRCHAKGDNEWKASVTVTMISLAATAHRCALDEWRTGNFVQKIFEGIKYTKIYTEIQDYVVDCVENDPRRESALDRFNCWATESVFVQDFPGAQ</sequence>
<dbReference type="OrthoDB" id="3070412at2759"/>
<gene>
    <name evidence="3" type="ORF">BJ322DRAFT_1105454</name>
</gene>
<evidence type="ECO:0000313" key="3">
    <source>
        <dbReference type="EMBL" id="KAF9789591.1"/>
    </source>
</evidence>
<dbReference type="InterPro" id="IPR045341">
    <property type="entry name" value="DUF6532"/>
</dbReference>
<dbReference type="Pfam" id="PF20149">
    <property type="entry name" value="DUF6532"/>
    <property type="match status" value="1"/>
</dbReference>
<evidence type="ECO:0000259" key="2">
    <source>
        <dbReference type="Pfam" id="PF20149"/>
    </source>
</evidence>
<keyword evidence="4" id="KW-1185">Reference proteome</keyword>
<accession>A0A9P6HLP7</accession>
<reference evidence="3" key="2">
    <citation type="submission" date="2020-11" db="EMBL/GenBank/DDBJ databases">
        <authorList>
            <consortium name="DOE Joint Genome Institute"/>
            <person name="Kuo A."/>
            <person name="Miyauchi S."/>
            <person name="Kiss E."/>
            <person name="Drula E."/>
            <person name="Kohler A."/>
            <person name="Sanchez-Garcia M."/>
            <person name="Andreopoulos B."/>
            <person name="Barry K.W."/>
            <person name="Bonito G."/>
            <person name="Buee M."/>
            <person name="Carver A."/>
            <person name="Chen C."/>
            <person name="Cichocki N."/>
            <person name="Clum A."/>
            <person name="Culley D."/>
            <person name="Crous P.W."/>
            <person name="Fauchery L."/>
            <person name="Girlanda M."/>
            <person name="Hayes R."/>
            <person name="Keri Z."/>
            <person name="Labutti K."/>
            <person name="Lipzen A."/>
            <person name="Lombard V."/>
            <person name="Magnuson J."/>
            <person name="Maillard F."/>
            <person name="Morin E."/>
            <person name="Murat C."/>
            <person name="Nolan M."/>
            <person name="Ohm R."/>
            <person name="Pangilinan J."/>
            <person name="Pereira M."/>
            <person name="Perotto S."/>
            <person name="Peter M."/>
            <person name="Riley R."/>
            <person name="Sitrit Y."/>
            <person name="Stielow B."/>
            <person name="Szollosi G."/>
            <person name="Zifcakova L."/>
            <person name="Stursova M."/>
            <person name="Spatafora J.W."/>
            <person name="Tedersoo L."/>
            <person name="Vaario L.-M."/>
            <person name="Yamada A."/>
            <person name="Yan M."/>
            <person name="Wang P."/>
            <person name="Xu J."/>
            <person name="Bruns T."/>
            <person name="Baldrian P."/>
            <person name="Vilgalys R."/>
            <person name="Henrissat B."/>
            <person name="Grigoriev I.V."/>
            <person name="Hibbett D."/>
            <person name="Nagy L.G."/>
            <person name="Martin F.M."/>
        </authorList>
    </citation>
    <scope>NUCLEOTIDE SEQUENCE</scope>
    <source>
        <strain evidence="3">UH-Tt-Lm1</strain>
    </source>
</reference>
<evidence type="ECO:0000313" key="4">
    <source>
        <dbReference type="Proteomes" id="UP000736335"/>
    </source>
</evidence>
<dbReference type="Proteomes" id="UP000736335">
    <property type="component" value="Unassembled WGS sequence"/>
</dbReference>
<proteinExistence type="predicted"/>
<feature type="region of interest" description="Disordered" evidence="1">
    <location>
        <begin position="21"/>
        <end position="165"/>
    </location>
</feature>
<feature type="compositionally biased region" description="Basic residues" evidence="1">
    <location>
        <begin position="106"/>
        <end position="126"/>
    </location>
</feature>
<evidence type="ECO:0000256" key="1">
    <source>
        <dbReference type="SAM" id="MobiDB-lite"/>
    </source>
</evidence>
<protein>
    <recommendedName>
        <fullName evidence="2">DUF6532 domain-containing protein</fullName>
    </recommendedName>
</protein>
<feature type="domain" description="DUF6532" evidence="2">
    <location>
        <begin position="289"/>
        <end position="517"/>
    </location>
</feature>